<dbReference type="EMBL" id="JAPNKE010000002">
    <property type="protein sequence ID" value="MCY1013850.1"/>
    <property type="molecule type" value="Genomic_DNA"/>
</dbReference>
<evidence type="ECO:0000256" key="6">
    <source>
        <dbReference type="RuleBase" id="RU368020"/>
    </source>
</evidence>
<accession>A0A9X3F228</accession>
<dbReference type="PROSITE" id="PS51379">
    <property type="entry name" value="4FE4S_FER_2"/>
    <property type="match status" value="1"/>
</dbReference>
<dbReference type="GO" id="GO:0009055">
    <property type="term" value="F:electron transfer activity"/>
    <property type="evidence" value="ECO:0007669"/>
    <property type="project" value="UniProtKB-UniRule"/>
</dbReference>
<dbReference type="InterPro" id="IPR017896">
    <property type="entry name" value="4Fe4S_Fe-S-bd"/>
</dbReference>
<keyword evidence="5 6" id="KW-0411">Iron-sulfur</keyword>
<dbReference type="Pfam" id="PF13459">
    <property type="entry name" value="Fer4_15"/>
    <property type="match status" value="1"/>
</dbReference>
<dbReference type="Proteomes" id="UP001150924">
    <property type="component" value="Unassembled WGS sequence"/>
</dbReference>
<evidence type="ECO:0000256" key="3">
    <source>
        <dbReference type="ARBA" id="ARBA00022982"/>
    </source>
</evidence>
<reference evidence="8" key="1">
    <citation type="submission" date="2022-11" db="EMBL/GenBank/DDBJ databases">
        <title>Minimal conservation of predation-associated metabolite biosynthetic gene clusters underscores biosynthetic potential of Myxococcota including descriptions for ten novel species: Archangium lansinium sp. nov., Myxococcus landrumus sp. nov., Nannocystis bai.</title>
        <authorList>
            <person name="Ahearne A."/>
            <person name="Stevens C."/>
            <person name="Phillips K."/>
        </authorList>
    </citation>
    <scope>NUCLEOTIDE SEQUENCE</scope>
    <source>
        <strain evidence="8">Na p29</strain>
    </source>
</reference>
<dbReference type="PRINTS" id="PR00352">
    <property type="entry name" value="3FE4SFRDOXIN"/>
</dbReference>
<feature type="domain" description="4Fe-4S ferredoxin-type" evidence="7">
    <location>
        <begin position="1"/>
        <end position="29"/>
    </location>
</feature>
<dbReference type="GO" id="GO:0051536">
    <property type="term" value="F:iron-sulfur cluster binding"/>
    <property type="evidence" value="ECO:0007669"/>
    <property type="project" value="UniProtKB-KW"/>
</dbReference>
<sequence>MRVLIDESKCCGAGQCVMIAPRVFDQRDDGIVILLDAAPPTELHAAVREAACVCPGAAIALDEGT</sequence>
<protein>
    <recommendedName>
        <fullName evidence="6">Ferredoxin</fullName>
    </recommendedName>
</protein>
<dbReference type="AlphaFoldDB" id="A0A9X3F228"/>
<evidence type="ECO:0000256" key="5">
    <source>
        <dbReference type="ARBA" id="ARBA00023014"/>
    </source>
</evidence>
<dbReference type="Gene3D" id="3.30.70.20">
    <property type="match status" value="1"/>
</dbReference>
<evidence type="ECO:0000259" key="7">
    <source>
        <dbReference type="PROSITE" id="PS51379"/>
    </source>
</evidence>
<gene>
    <name evidence="8" type="ORF">OV079_51665</name>
</gene>
<evidence type="ECO:0000256" key="4">
    <source>
        <dbReference type="ARBA" id="ARBA00023004"/>
    </source>
</evidence>
<proteinExistence type="predicted"/>
<dbReference type="PANTHER" id="PTHR36923:SF3">
    <property type="entry name" value="FERREDOXIN"/>
    <property type="match status" value="1"/>
</dbReference>
<dbReference type="RefSeq" id="WP_267778001.1">
    <property type="nucleotide sequence ID" value="NZ_CP185339.1"/>
</dbReference>
<keyword evidence="9" id="KW-1185">Reference proteome</keyword>
<comment type="caution">
    <text evidence="8">The sequence shown here is derived from an EMBL/GenBank/DDBJ whole genome shotgun (WGS) entry which is preliminary data.</text>
</comment>
<dbReference type="InterPro" id="IPR001080">
    <property type="entry name" value="3Fe4S_ferredoxin"/>
</dbReference>
<evidence type="ECO:0000313" key="9">
    <source>
        <dbReference type="Proteomes" id="UP001150924"/>
    </source>
</evidence>
<dbReference type="SUPFAM" id="SSF54862">
    <property type="entry name" value="4Fe-4S ferredoxins"/>
    <property type="match status" value="1"/>
</dbReference>
<keyword evidence="2 6" id="KW-0479">Metal-binding</keyword>
<dbReference type="PANTHER" id="PTHR36923">
    <property type="entry name" value="FERREDOXIN"/>
    <property type="match status" value="1"/>
</dbReference>
<comment type="function">
    <text evidence="6">Ferredoxins are iron-sulfur proteins that transfer electrons in a wide variety of metabolic reactions.</text>
</comment>
<name>A0A9X3F228_9BACT</name>
<dbReference type="InterPro" id="IPR051269">
    <property type="entry name" value="Fe-S_cluster_ET"/>
</dbReference>
<evidence type="ECO:0000256" key="2">
    <source>
        <dbReference type="ARBA" id="ARBA00022723"/>
    </source>
</evidence>
<evidence type="ECO:0000313" key="8">
    <source>
        <dbReference type="EMBL" id="MCY1013850.1"/>
    </source>
</evidence>
<keyword evidence="1 6" id="KW-0813">Transport</keyword>
<keyword evidence="3 6" id="KW-0249">Electron transport</keyword>
<keyword evidence="4 6" id="KW-0408">Iron</keyword>
<organism evidence="8 9">
    <name type="scientific">Nannocystis pusilla</name>
    <dbReference type="NCBI Taxonomy" id="889268"/>
    <lineage>
        <taxon>Bacteria</taxon>
        <taxon>Pseudomonadati</taxon>
        <taxon>Myxococcota</taxon>
        <taxon>Polyangia</taxon>
        <taxon>Nannocystales</taxon>
        <taxon>Nannocystaceae</taxon>
        <taxon>Nannocystis</taxon>
    </lineage>
</organism>
<dbReference type="GO" id="GO:0005506">
    <property type="term" value="F:iron ion binding"/>
    <property type="evidence" value="ECO:0007669"/>
    <property type="project" value="UniProtKB-UniRule"/>
</dbReference>
<evidence type="ECO:0000256" key="1">
    <source>
        <dbReference type="ARBA" id="ARBA00022448"/>
    </source>
</evidence>